<dbReference type="Gene3D" id="1.10.1740.10">
    <property type="match status" value="1"/>
</dbReference>
<dbReference type="InterPro" id="IPR013325">
    <property type="entry name" value="RNA_pol_sigma_r2"/>
</dbReference>
<dbReference type="OrthoDB" id="9797134at2"/>
<dbReference type="InterPro" id="IPR039425">
    <property type="entry name" value="RNA_pol_sigma-70-like"/>
</dbReference>
<evidence type="ECO:0000259" key="6">
    <source>
        <dbReference type="Pfam" id="PF08281"/>
    </source>
</evidence>
<dbReference type="Gene3D" id="1.10.10.10">
    <property type="entry name" value="Winged helix-like DNA-binding domain superfamily/Winged helix DNA-binding domain"/>
    <property type="match status" value="1"/>
</dbReference>
<comment type="similarity">
    <text evidence="1">Belongs to the sigma-70 factor family. ECF subfamily.</text>
</comment>
<evidence type="ECO:0008006" key="9">
    <source>
        <dbReference type="Google" id="ProtNLM"/>
    </source>
</evidence>
<keyword evidence="4" id="KW-0804">Transcription</keyword>
<comment type="caution">
    <text evidence="7">The sequence shown here is derived from an EMBL/GenBank/DDBJ whole genome shotgun (WGS) entry which is preliminary data.</text>
</comment>
<protein>
    <recommendedName>
        <fullName evidence="9">RNA polymerase subunit sigma-24</fullName>
    </recommendedName>
</protein>
<evidence type="ECO:0000256" key="2">
    <source>
        <dbReference type="ARBA" id="ARBA00023015"/>
    </source>
</evidence>
<dbReference type="GO" id="GO:0006352">
    <property type="term" value="P:DNA-templated transcription initiation"/>
    <property type="evidence" value="ECO:0007669"/>
    <property type="project" value="InterPro"/>
</dbReference>
<dbReference type="InterPro" id="IPR007627">
    <property type="entry name" value="RNA_pol_sigma70_r2"/>
</dbReference>
<evidence type="ECO:0000259" key="5">
    <source>
        <dbReference type="Pfam" id="PF04542"/>
    </source>
</evidence>
<proteinExistence type="inferred from homology"/>
<dbReference type="Proteomes" id="UP000029998">
    <property type="component" value="Unassembled WGS sequence"/>
</dbReference>
<feature type="domain" description="RNA polymerase sigma-70 region 2" evidence="5">
    <location>
        <begin position="2"/>
        <end position="62"/>
    </location>
</feature>
<organism evidence="7 8">
    <name type="scientific">Lysobacter daejeonensis GH1-9</name>
    <dbReference type="NCBI Taxonomy" id="1385517"/>
    <lineage>
        <taxon>Bacteria</taxon>
        <taxon>Pseudomonadati</taxon>
        <taxon>Pseudomonadota</taxon>
        <taxon>Gammaproteobacteria</taxon>
        <taxon>Lysobacterales</taxon>
        <taxon>Lysobacteraceae</taxon>
        <taxon>Aerolutibacter</taxon>
    </lineage>
</organism>
<dbReference type="Pfam" id="PF08281">
    <property type="entry name" value="Sigma70_r4_2"/>
    <property type="match status" value="1"/>
</dbReference>
<dbReference type="InterPro" id="IPR036388">
    <property type="entry name" value="WH-like_DNA-bd_sf"/>
</dbReference>
<dbReference type="CDD" id="cd06171">
    <property type="entry name" value="Sigma70_r4"/>
    <property type="match status" value="1"/>
</dbReference>
<evidence type="ECO:0000256" key="3">
    <source>
        <dbReference type="ARBA" id="ARBA00023082"/>
    </source>
</evidence>
<dbReference type="PANTHER" id="PTHR43133">
    <property type="entry name" value="RNA POLYMERASE ECF-TYPE SIGMA FACTO"/>
    <property type="match status" value="1"/>
</dbReference>
<dbReference type="EMBL" id="AVPU01000009">
    <property type="protein sequence ID" value="KGM54861.1"/>
    <property type="molecule type" value="Genomic_DNA"/>
</dbReference>
<sequence>MREHRPLLVAFLRRRVSDDDAQDVAQETMVRLMRYGDQPVEALRPLMYRIGLNALADRGRRDASRLAHAHVSLEDDVLALPSAEPAQDERVAHQQALVAVRAAVLRLPPRCREVYLLNRIEDMSYTEIARHCGISVKAVEKHIGKALSLLRVHLRGDNGGHTDWP</sequence>
<gene>
    <name evidence="7" type="ORF">N800_02010</name>
</gene>
<dbReference type="GO" id="GO:0003677">
    <property type="term" value="F:DNA binding"/>
    <property type="evidence" value="ECO:0007669"/>
    <property type="project" value="InterPro"/>
</dbReference>
<name>A0A0A0EVE7_9GAMM</name>
<evidence type="ECO:0000313" key="8">
    <source>
        <dbReference type="Proteomes" id="UP000029998"/>
    </source>
</evidence>
<dbReference type="Pfam" id="PF04542">
    <property type="entry name" value="Sigma70_r2"/>
    <property type="match status" value="1"/>
</dbReference>
<dbReference type="InterPro" id="IPR013249">
    <property type="entry name" value="RNA_pol_sigma70_r4_t2"/>
</dbReference>
<keyword evidence="8" id="KW-1185">Reference proteome</keyword>
<evidence type="ECO:0000256" key="4">
    <source>
        <dbReference type="ARBA" id="ARBA00023163"/>
    </source>
</evidence>
<evidence type="ECO:0000313" key="7">
    <source>
        <dbReference type="EMBL" id="KGM54861.1"/>
    </source>
</evidence>
<dbReference type="PANTHER" id="PTHR43133:SF63">
    <property type="entry name" value="RNA POLYMERASE SIGMA FACTOR FECI-RELATED"/>
    <property type="match status" value="1"/>
</dbReference>
<reference evidence="7 8" key="1">
    <citation type="submission" date="2013-08" db="EMBL/GenBank/DDBJ databases">
        <title>Genome sequencing of Lysobacter.</title>
        <authorList>
            <person name="Zhang S."/>
            <person name="Wang G."/>
        </authorList>
    </citation>
    <scope>NUCLEOTIDE SEQUENCE [LARGE SCALE GENOMIC DNA]</scope>
    <source>
        <strain evidence="7 8">GH1-9</strain>
    </source>
</reference>
<dbReference type="SUPFAM" id="SSF88946">
    <property type="entry name" value="Sigma2 domain of RNA polymerase sigma factors"/>
    <property type="match status" value="1"/>
</dbReference>
<dbReference type="SUPFAM" id="SSF88659">
    <property type="entry name" value="Sigma3 and sigma4 domains of RNA polymerase sigma factors"/>
    <property type="match status" value="1"/>
</dbReference>
<dbReference type="InterPro" id="IPR014284">
    <property type="entry name" value="RNA_pol_sigma-70_dom"/>
</dbReference>
<dbReference type="GO" id="GO:0016987">
    <property type="term" value="F:sigma factor activity"/>
    <property type="evidence" value="ECO:0007669"/>
    <property type="project" value="UniProtKB-KW"/>
</dbReference>
<keyword evidence="2" id="KW-0805">Transcription regulation</keyword>
<keyword evidence="3" id="KW-0731">Sigma factor</keyword>
<dbReference type="NCBIfam" id="TIGR02937">
    <property type="entry name" value="sigma70-ECF"/>
    <property type="match status" value="1"/>
</dbReference>
<evidence type="ECO:0000256" key="1">
    <source>
        <dbReference type="ARBA" id="ARBA00010641"/>
    </source>
</evidence>
<dbReference type="InterPro" id="IPR013324">
    <property type="entry name" value="RNA_pol_sigma_r3/r4-like"/>
</dbReference>
<dbReference type="AlphaFoldDB" id="A0A0A0EVE7"/>
<dbReference type="STRING" id="1385517.N800_02010"/>
<feature type="domain" description="RNA polymerase sigma factor 70 region 4 type 2" evidence="6">
    <location>
        <begin position="98"/>
        <end position="148"/>
    </location>
</feature>
<dbReference type="eggNOG" id="COG1595">
    <property type="taxonomic scope" value="Bacteria"/>
</dbReference>
<accession>A0A0A0EVE7</accession>